<feature type="region of interest" description="Disordered" evidence="1">
    <location>
        <begin position="1"/>
        <end position="27"/>
    </location>
</feature>
<keyword evidence="2" id="KW-0812">Transmembrane</keyword>
<reference evidence="3 4" key="1">
    <citation type="submission" date="2022-12" db="EMBL/GenBank/DDBJ databases">
        <title>Two new species, Stenotrophomonas aracearum and Stenotrophomonas oahuensis, isolated from Anthurium (Araceae family) in Hawaii.</title>
        <authorList>
            <person name="Chunag S.C."/>
            <person name="Dobhal S."/>
            <person name="Alvarez A."/>
            <person name="Arif M."/>
        </authorList>
    </citation>
    <scope>NUCLEOTIDE SEQUENCE [LARGE SCALE GENOMIC DNA]</scope>
    <source>
        <strain evidence="3 4">A5586</strain>
    </source>
</reference>
<feature type="transmembrane region" description="Helical" evidence="2">
    <location>
        <begin position="40"/>
        <end position="59"/>
    </location>
</feature>
<evidence type="ECO:0000313" key="4">
    <source>
        <dbReference type="Proteomes" id="UP001302072"/>
    </source>
</evidence>
<accession>A0ABY9YK92</accession>
<gene>
    <name evidence="3" type="ORF">PDM29_13120</name>
</gene>
<organism evidence="3 4">
    <name type="scientific">Stenotrophomonas oahuensis</name>
    <dbReference type="NCBI Taxonomy" id="3003271"/>
    <lineage>
        <taxon>Bacteria</taxon>
        <taxon>Pseudomonadati</taxon>
        <taxon>Pseudomonadota</taxon>
        <taxon>Gammaproteobacteria</taxon>
        <taxon>Lysobacterales</taxon>
        <taxon>Lysobacteraceae</taxon>
        <taxon>Stenotrophomonas</taxon>
    </lineage>
</organism>
<dbReference type="RefSeq" id="WP_311190554.1">
    <property type="nucleotide sequence ID" value="NZ_CP115541.1"/>
</dbReference>
<name>A0ABY9YK92_9GAMM</name>
<sequence>MEDNSPYQASKVAPTAQRSSRVDWRDEPPREITSPIKHMWILLAVLGSFSVIGAVGVLFMRGGAFNAVLLAPMLILACVYLLLAFGVYKRSRIVATLVLSFCGLAVLGTVVNIVTGQGSLVGIGFMAIFTFVSVRGTLATYRYHRHMANVRTRPARARLSDDPAFAPKLDA</sequence>
<keyword evidence="2" id="KW-1133">Transmembrane helix</keyword>
<feature type="transmembrane region" description="Helical" evidence="2">
    <location>
        <begin position="93"/>
        <end position="114"/>
    </location>
</feature>
<protein>
    <recommendedName>
        <fullName evidence="5">Transmembrane protein</fullName>
    </recommendedName>
</protein>
<proteinExistence type="predicted"/>
<evidence type="ECO:0000256" key="1">
    <source>
        <dbReference type="SAM" id="MobiDB-lite"/>
    </source>
</evidence>
<keyword evidence="4" id="KW-1185">Reference proteome</keyword>
<dbReference type="Proteomes" id="UP001302072">
    <property type="component" value="Chromosome"/>
</dbReference>
<feature type="transmembrane region" description="Helical" evidence="2">
    <location>
        <begin position="65"/>
        <end position="86"/>
    </location>
</feature>
<dbReference type="EMBL" id="CP115541">
    <property type="protein sequence ID" value="WNH51304.1"/>
    <property type="molecule type" value="Genomic_DNA"/>
</dbReference>
<evidence type="ECO:0000313" key="3">
    <source>
        <dbReference type="EMBL" id="WNH51304.1"/>
    </source>
</evidence>
<keyword evidence="2" id="KW-0472">Membrane</keyword>
<evidence type="ECO:0000256" key="2">
    <source>
        <dbReference type="SAM" id="Phobius"/>
    </source>
</evidence>
<feature type="transmembrane region" description="Helical" evidence="2">
    <location>
        <begin position="120"/>
        <end position="141"/>
    </location>
</feature>
<evidence type="ECO:0008006" key="5">
    <source>
        <dbReference type="Google" id="ProtNLM"/>
    </source>
</evidence>